<dbReference type="Pfam" id="PF14617">
    <property type="entry name" value="CMS1"/>
    <property type="match status" value="1"/>
</dbReference>
<protein>
    <recommendedName>
        <fullName evidence="4">Protein CMS1</fullName>
    </recommendedName>
</protein>
<proteinExistence type="predicted"/>
<feature type="region of interest" description="Disordered" evidence="1">
    <location>
        <begin position="1"/>
        <end position="91"/>
    </location>
</feature>
<dbReference type="PANTHER" id="PTHR24030:SF0">
    <property type="entry name" value="PROTEIN CMSS1"/>
    <property type="match status" value="1"/>
</dbReference>
<feature type="compositionally biased region" description="Basic residues" evidence="1">
    <location>
        <begin position="77"/>
        <end position="91"/>
    </location>
</feature>
<sequence length="345" mass="38273">MTLAMGKSGAGGDDLDDQFELDPELVASSEAESNVDPDEYLEPPSPRPVPKSTLGKRKESEGRELDQDKDEVDKQKEKRKRKREKDKIRRAKRIHTGVTTITSDVSPADYTPEILSTLFTSSLKASLPQASELELTDLYLPLNIFLLPLSTRLESFRSSKSIIEQPSHIKDSKDLSNPPTKKQDDSKGRINNDQSQTSSESFISLQKQLSLLSLSPTTFGSPNIIILCLSGLRCVDVVRAVKPYRGNGEVAKLFAKHMKFSAQEEYLKKTKVSVAVGTPARVGKLIESGALRLSEGSVILLDLGHEDSKKRTLITLPEVRDELWKTFFNGKCRQMILANAKIGAF</sequence>
<dbReference type="InterPro" id="IPR032704">
    <property type="entry name" value="Cms1"/>
</dbReference>
<gene>
    <name evidence="2" type="ORF">M231_07737</name>
</gene>
<name>A0A4Q1BAI1_TREME</name>
<dbReference type="InParanoid" id="A0A4Q1BAI1"/>
<dbReference type="GO" id="GO:0005634">
    <property type="term" value="C:nucleus"/>
    <property type="evidence" value="ECO:0007669"/>
    <property type="project" value="TreeGrafter"/>
</dbReference>
<feature type="compositionally biased region" description="Acidic residues" evidence="1">
    <location>
        <begin position="13"/>
        <end position="23"/>
    </location>
</feature>
<comment type="caution">
    <text evidence="2">The sequence shown here is derived from an EMBL/GenBank/DDBJ whole genome shotgun (WGS) entry which is preliminary data.</text>
</comment>
<evidence type="ECO:0000256" key="1">
    <source>
        <dbReference type="SAM" id="MobiDB-lite"/>
    </source>
</evidence>
<evidence type="ECO:0000313" key="3">
    <source>
        <dbReference type="Proteomes" id="UP000289152"/>
    </source>
</evidence>
<reference evidence="2 3" key="1">
    <citation type="submission" date="2016-06" db="EMBL/GenBank/DDBJ databases">
        <title>Evolution of pathogenesis and genome organization in the Tremellales.</title>
        <authorList>
            <person name="Cuomo C."/>
            <person name="Litvintseva A."/>
            <person name="Heitman J."/>
            <person name="Chen Y."/>
            <person name="Sun S."/>
            <person name="Springer D."/>
            <person name="Dromer F."/>
            <person name="Young S."/>
            <person name="Zeng Q."/>
            <person name="Chapman S."/>
            <person name="Gujja S."/>
            <person name="Saif S."/>
            <person name="Birren B."/>
        </authorList>
    </citation>
    <scope>NUCLEOTIDE SEQUENCE [LARGE SCALE GENOMIC DNA]</scope>
    <source>
        <strain evidence="2 3">ATCC 28783</strain>
    </source>
</reference>
<organism evidence="2 3">
    <name type="scientific">Tremella mesenterica</name>
    <name type="common">Jelly fungus</name>
    <dbReference type="NCBI Taxonomy" id="5217"/>
    <lineage>
        <taxon>Eukaryota</taxon>
        <taxon>Fungi</taxon>
        <taxon>Dikarya</taxon>
        <taxon>Basidiomycota</taxon>
        <taxon>Agaricomycotina</taxon>
        <taxon>Tremellomycetes</taxon>
        <taxon>Tremellales</taxon>
        <taxon>Tremellaceae</taxon>
        <taxon>Tremella</taxon>
    </lineage>
</organism>
<keyword evidence="3" id="KW-1185">Reference proteome</keyword>
<dbReference type="VEuPathDB" id="FungiDB:TREMEDRAFT_70076"/>
<feature type="region of interest" description="Disordered" evidence="1">
    <location>
        <begin position="167"/>
        <end position="196"/>
    </location>
</feature>
<dbReference type="AlphaFoldDB" id="A0A4Q1BAI1"/>
<dbReference type="GO" id="GO:0030686">
    <property type="term" value="C:90S preribosome"/>
    <property type="evidence" value="ECO:0007669"/>
    <property type="project" value="TreeGrafter"/>
</dbReference>
<feature type="compositionally biased region" description="Basic and acidic residues" evidence="1">
    <location>
        <begin position="56"/>
        <end position="76"/>
    </location>
</feature>
<dbReference type="EMBL" id="SDIL01000165">
    <property type="protein sequence ID" value="RXK35007.1"/>
    <property type="molecule type" value="Genomic_DNA"/>
</dbReference>
<dbReference type="PANTHER" id="PTHR24030">
    <property type="entry name" value="PROTEIN CMSS1"/>
    <property type="match status" value="1"/>
</dbReference>
<feature type="compositionally biased region" description="Basic and acidic residues" evidence="1">
    <location>
        <begin position="181"/>
        <end position="190"/>
    </location>
</feature>
<evidence type="ECO:0008006" key="4">
    <source>
        <dbReference type="Google" id="ProtNLM"/>
    </source>
</evidence>
<accession>A0A4Q1BAI1</accession>
<evidence type="ECO:0000313" key="2">
    <source>
        <dbReference type="EMBL" id="RXK35007.1"/>
    </source>
</evidence>
<dbReference type="Proteomes" id="UP000289152">
    <property type="component" value="Unassembled WGS sequence"/>
</dbReference>
<dbReference type="STRING" id="5217.A0A4Q1BAI1"/>
<dbReference type="OrthoDB" id="1929311at2759"/>